<dbReference type="SMART" id="SM00388">
    <property type="entry name" value="HisKA"/>
    <property type="match status" value="1"/>
</dbReference>
<keyword evidence="6 11" id="KW-0812">Transmembrane</keyword>
<dbReference type="PANTHER" id="PTHR45436">
    <property type="entry name" value="SENSOR HISTIDINE KINASE YKOH"/>
    <property type="match status" value="1"/>
</dbReference>
<dbReference type="SMART" id="SM00387">
    <property type="entry name" value="HATPase_c"/>
    <property type="match status" value="1"/>
</dbReference>
<evidence type="ECO:0000313" key="15">
    <source>
        <dbReference type="Proteomes" id="UP000232638"/>
    </source>
</evidence>
<dbReference type="InterPro" id="IPR036097">
    <property type="entry name" value="HisK_dim/P_sf"/>
</dbReference>
<evidence type="ECO:0000313" key="14">
    <source>
        <dbReference type="EMBL" id="AUB82983.1"/>
    </source>
</evidence>
<gene>
    <name evidence="14" type="ORF">THSYN_19885</name>
</gene>
<keyword evidence="4" id="KW-0597">Phosphoprotein</keyword>
<dbReference type="CDD" id="cd00082">
    <property type="entry name" value="HisKA"/>
    <property type="match status" value="1"/>
</dbReference>
<feature type="transmembrane region" description="Helical" evidence="11">
    <location>
        <begin position="166"/>
        <end position="185"/>
    </location>
</feature>
<dbReference type="InterPro" id="IPR003594">
    <property type="entry name" value="HATPase_dom"/>
</dbReference>
<dbReference type="Gene3D" id="1.10.287.130">
    <property type="match status" value="1"/>
</dbReference>
<evidence type="ECO:0000256" key="11">
    <source>
        <dbReference type="SAM" id="Phobius"/>
    </source>
</evidence>
<dbReference type="PROSITE" id="PS50109">
    <property type="entry name" value="HIS_KIN"/>
    <property type="match status" value="1"/>
</dbReference>
<dbReference type="PRINTS" id="PR00344">
    <property type="entry name" value="BCTRLSENSOR"/>
</dbReference>
<evidence type="ECO:0000256" key="10">
    <source>
        <dbReference type="ARBA" id="ARBA00023136"/>
    </source>
</evidence>
<evidence type="ECO:0000259" key="13">
    <source>
        <dbReference type="PROSITE" id="PS50885"/>
    </source>
</evidence>
<keyword evidence="5" id="KW-0808">Transferase</keyword>
<comment type="catalytic activity">
    <reaction evidence="1">
        <text>ATP + protein L-histidine = ADP + protein N-phospho-L-histidine.</text>
        <dbReference type="EC" id="2.7.13.3"/>
    </reaction>
</comment>
<accession>A0A2K8UBM2</accession>
<dbReference type="Pfam" id="PF00512">
    <property type="entry name" value="HisKA"/>
    <property type="match status" value="1"/>
</dbReference>
<dbReference type="EC" id="2.7.13.3" evidence="3"/>
<dbReference type="Pfam" id="PF02518">
    <property type="entry name" value="HATPase_c"/>
    <property type="match status" value="1"/>
</dbReference>
<evidence type="ECO:0000256" key="2">
    <source>
        <dbReference type="ARBA" id="ARBA00004370"/>
    </source>
</evidence>
<dbReference type="KEGG" id="tsy:THSYN_19885"/>
<dbReference type="PROSITE" id="PS50885">
    <property type="entry name" value="HAMP"/>
    <property type="match status" value="1"/>
</dbReference>
<feature type="domain" description="HAMP" evidence="13">
    <location>
        <begin position="186"/>
        <end position="237"/>
    </location>
</feature>
<evidence type="ECO:0000259" key="12">
    <source>
        <dbReference type="PROSITE" id="PS50109"/>
    </source>
</evidence>
<dbReference type="AlphaFoldDB" id="A0A2K8UBM2"/>
<dbReference type="InterPro" id="IPR005467">
    <property type="entry name" value="His_kinase_dom"/>
</dbReference>
<comment type="subcellular location">
    <subcellularLocation>
        <location evidence="2">Membrane</location>
    </subcellularLocation>
</comment>
<keyword evidence="8 11" id="KW-1133">Transmembrane helix</keyword>
<proteinExistence type="predicted"/>
<evidence type="ECO:0000256" key="9">
    <source>
        <dbReference type="ARBA" id="ARBA00023012"/>
    </source>
</evidence>
<dbReference type="GO" id="GO:0000155">
    <property type="term" value="F:phosphorelay sensor kinase activity"/>
    <property type="evidence" value="ECO:0007669"/>
    <property type="project" value="InterPro"/>
</dbReference>
<dbReference type="SUPFAM" id="SSF47384">
    <property type="entry name" value="Homodimeric domain of signal transducing histidine kinase"/>
    <property type="match status" value="1"/>
</dbReference>
<feature type="domain" description="Histidine kinase" evidence="12">
    <location>
        <begin position="245"/>
        <end position="453"/>
    </location>
</feature>
<dbReference type="InterPro" id="IPR003661">
    <property type="entry name" value="HisK_dim/P_dom"/>
</dbReference>
<keyword evidence="9" id="KW-0902">Two-component regulatory system</keyword>
<organism evidence="14 15">
    <name type="scientific">Candidatus Thiodictyon syntrophicum</name>
    <dbReference type="NCBI Taxonomy" id="1166950"/>
    <lineage>
        <taxon>Bacteria</taxon>
        <taxon>Pseudomonadati</taxon>
        <taxon>Pseudomonadota</taxon>
        <taxon>Gammaproteobacteria</taxon>
        <taxon>Chromatiales</taxon>
        <taxon>Chromatiaceae</taxon>
        <taxon>Thiodictyon</taxon>
    </lineage>
</organism>
<dbReference type="RefSeq" id="WP_100920685.1">
    <property type="nucleotide sequence ID" value="NZ_CP020370.1"/>
</dbReference>
<dbReference type="SUPFAM" id="SSF55874">
    <property type="entry name" value="ATPase domain of HSP90 chaperone/DNA topoisomerase II/histidine kinase"/>
    <property type="match status" value="1"/>
</dbReference>
<dbReference type="Proteomes" id="UP000232638">
    <property type="component" value="Chromosome"/>
</dbReference>
<keyword evidence="7 14" id="KW-0418">Kinase</keyword>
<evidence type="ECO:0000256" key="6">
    <source>
        <dbReference type="ARBA" id="ARBA00022692"/>
    </source>
</evidence>
<keyword evidence="15" id="KW-1185">Reference proteome</keyword>
<dbReference type="InterPro" id="IPR003660">
    <property type="entry name" value="HAMP_dom"/>
</dbReference>
<dbReference type="GO" id="GO:0005524">
    <property type="term" value="F:ATP binding"/>
    <property type="evidence" value="ECO:0007669"/>
    <property type="project" value="UniProtKB-KW"/>
</dbReference>
<keyword evidence="10 11" id="KW-0472">Membrane</keyword>
<name>A0A2K8UBM2_9GAMM</name>
<evidence type="ECO:0000256" key="4">
    <source>
        <dbReference type="ARBA" id="ARBA00022553"/>
    </source>
</evidence>
<reference evidence="14 15" key="1">
    <citation type="submission" date="2017-03" db="EMBL/GenBank/DDBJ databases">
        <title>Complete genome sequence of Candidatus 'Thiodictyon syntrophicum' sp. nov. strain Cad16T, a photolithoautotroph purple sulfur bacterium isolated from an alpine meromictic lake.</title>
        <authorList>
            <person name="Luedin S.M."/>
            <person name="Pothier J.F."/>
            <person name="Danza F."/>
            <person name="Storelli N."/>
            <person name="Wittwer M."/>
            <person name="Tonolla M."/>
        </authorList>
    </citation>
    <scope>NUCLEOTIDE SEQUENCE [LARGE SCALE GENOMIC DNA]</scope>
    <source>
        <strain evidence="14 15">Cad16T</strain>
    </source>
</reference>
<evidence type="ECO:0000256" key="5">
    <source>
        <dbReference type="ARBA" id="ARBA00022679"/>
    </source>
</evidence>
<dbReference type="PANTHER" id="PTHR45436:SF4">
    <property type="entry name" value="SENSOR PROTEIN PHOQ"/>
    <property type="match status" value="1"/>
</dbReference>
<dbReference type="InterPro" id="IPR050428">
    <property type="entry name" value="TCS_sensor_his_kinase"/>
</dbReference>
<sequence>MTSLQTRVTLVAALVLLVFVVLTSLALERAFQAAARSAREERLLGQVYLLMAAADAQEDGLTLPPGLAEARLSLPGSGLYGQVSDTAGTPIWRSPSALGQTVPFGTGLAPGQRRFREAQDDTGRAYFVEDYGVTWTIGPVPRGYTFSVAEDLTDYALELDRFRTSLARWLGAMAALLLVALLAALRWGLAPLRRAADEVAAVEAGTQDRLHGRYPRELRPLTDNLNALLAHESARQTRLGHALADLAHSLKTPLAVLRGALAQARTPGPGAAPSGAGPWSEQAAEQVRRMEEIVAYQLERARPRPVATLAPPVPVAQAVERLRASLAKLHAGRAVQVTLDLEPGLSFRGVEGDLLEVLGNLLDNAYKWCRTRVGVGGRRAGTYLVLWVEDDGPGIPAARAREVLGRGARADLATPGHGIGLAVVTEICRAYGGDLEIVASPLGGALIRVRLPA</sequence>
<evidence type="ECO:0000256" key="1">
    <source>
        <dbReference type="ARBA" id="ARBA00000085"/>
    </source>
</evidence>
<dbReference type="OrthoDB" id="9809567at2"/>
<protein>
    <recommendedName>
        <fullName evidence="3">histidine kinase</fullName>
        <ecNumber evidence="3">2.7.13.3</ecNumber>
    </recommendedName>
</protein>
<dbReference type="Gene3D" id="3.30.565.10">
    <property type="entry name" value="Histidine kinase-like ATPase, C-terminal domain"/>
    <property type="match status" value="1"/>
</dbReference>
<dbReference type="GO" id="GO:0005886">
    <property type="term" value="C:plasma membrane"/>
    <property type="evidence" value="ECO:0007669"/>
    <property type="project" value="TreeGrafter"/>
</dbReference>
<dbReference type="EMBL" id="CP020370">
    <property type="protein sequence ID" value="AUB82983.1"/>
    <property type="molecule type" value="Genomic_DNA"/>
</dbReference>
<evidence type="ECO:0000256" key="8">
    <source>
        <dbReference type="ARBA" id="ARBA00022989"/>
    </source>
</evidence>
<evidence type="ECO:0000256" key="7">
    <source>
        <dbReference type="ARBA" id="ARBA00022777"/>
    </source>
</evidence>
<evidence type="ECO:0000256" key="3">
    <source>
        <dbReference type="ARBA" id="ARBA00012438"/>
    </source>
</evidence>
<dbReference type="InterPro" id="IPR004358">
    <property type="entry name" value="Sig_transdc_His_kin-like_C"/>
</dbReference>
<dbReference type="InterPro" id="IPR036890">
    <property type="entry name" value="HATPase_C_sf"/>
</dbReference>